<accession>A0A1R1SE94</accession>
<feature type="region of interest" description="Disordered" evidence="1">
    <location>
        <begin position="1"/>
        <end position="40"/>
    </location>
</feature>
<evidence type="ECO:0000256" key="1">
    <source>
        <dbReference type="SAM" id="MobiDB-lite"/>
    </source>
</evidence>
<dbReference type="Proteomes" id="UP000186168">
    <property type="component" value="Unassembled WGS sequence"/>
</dbReference>
<feature type="compositionally biased region" description="Low complexity" evidence="1">
    <location>
        <begin position="27"/>
        <end position="40"/>
    </location>
</feature>
<protein>
    <submittedName>
        <fullName evidence="2">Uncharacterized protein</fullName>
    </submittedName>
</protein>
<feature type="compositionally biased region" description="Gly residues" evidence="1">
    <location>
        <begin position="1"/>
        <end position="16"/>
    </location>
</feature>
<dbReference type="EMBL" id="ASQP01000329">
    <property type="protein sequence ID" value="OMI36566.1"/>
    <property type="molecule type" value="Genomic_DNA"/>
</dbReference>
<proteinExistence type="predicted"/>
<dbReference type="AlphaFoldDB" id="A0A1R1SE94"/>
<sequence>MTRSGGGRPRWFGGRGKAGRGDRRPTAAAPASLDAPGADALGAEPDEVMLAEEYGALILLRSAQDTTISQTQVDELVELLGPETGIATVVTGATPASGPQVEEFWQRLGEVFDSLREAGTGTVRLVMSGAGEERPDHPSVARRVADAWELEVIAPDGDVQIVPGGWLFVQPDPPPRKGWWSFSPGVQPVALGTRQPAPAWQPGVEQVPARTDSGCVIEQIPAGLLARSPHATAPQRGDLCYSVPVDPRGPTVLVGVPEGSDVSASDVGEVLSALPQALWSRIRLAPGSPRDILRTGQSAADLLDTEIVVYTGLPLLAPGGPAQRGAARAVLVGADGTPRWRPFVDAVVCAPSTKGEPAPSPRLLRWTPPLPGPGNVEHGIVRLSDRWQITVTRAGLWITERDGQAPATSTREVDAEGPAIEVGRPGEALDPSLWPELNRLLESLGADVRGRARLYVHGTNTD</sequence>
<feature type="non-terminal residue" evidence="2">
    <location>
        <position position="462"/>
    </location>
</feature>
<keyword evidence="3" id="KW-1185">Reference proteome</keyword>
<reference evidence="2 3" key="1">
    <citation type="submission" date="2013-05" db="EMBL/GenBank/DDBJ databases">
        <title>Genome sequence of Streptomyces sparsogenes DSM 40356.</title>
        <authorList>
            <person name="Coyne S."/>
            <person name="Seebeck F.P."/>
        </authorList>
    </citation>
    <scope>NUCLEOTIDE SEQUENCE [LARGE SCALE GENOMIC DNA]</scope>
    <source>
        <strain evidence="2 3">DSM 40356</strain>
    </source>
</reference>
<name>A0A1R1SE94_9ACTN</name>
<evidence type="ECO:0000313" key="3">
    <source>
        <dbReference type="Proteomes" id="UP000186168"/>
    </source>
</evidence>
<comment type="caution">
    <text evidence="2">The sequence shown here is derived from an EMBL/GenBank/DDBJ whole genome shotgun (WGS) entry which is preliminary data.</text>
</comment>
<evidence type="ECO:0000313" key="2">
    <source>
        <dbReference type="EMBL" id="OMI36566.1"/>
    </source>
</evidence>
<gene>
    <name evidence="2" type="ORF">SPAR_25551</name>
</gene>
<organism evidence="2 3">
    <name type="scientific">Streptomyces sparsogenes DSM 40356</name>
    <dbReference type="NCBI Taxonomy" id="1331668"/>
    <lineage>
        <taxon>Bacteria</taxon>
        <taxon>Bacillati</taxon>
        <taxon>Actinomycetota</taxon>
        <taxon>Actinomycetes</taxon>
        <taxon>Kitasatosporales</taxon>
        <taxon>Streptomycetaceae</taxon>
        <taxon>Streptomyces</taxon>
    </lineage>
</organism>